<evidence type="ECO:0000313" key="3">
    <source>
        <dbReference type="Proteomes" id="UP000712600"/>
    </source>
</evidence>
<organism evidence="2 3">
    <name type="scientific">Brassica cretica</name>
    <name type="common">Mustard</name>
    <dbReference type="NCBI Taxonomy" id="69181"/>
    <lineage>
        <taxon>Eukaryota</taxon>
        <taxon>Viridiplantae</taxon>
        <taxon>Streptophyta</taxon>
        <taxon>Embryophyta</taxon>
        <taxon>Tracheophyta</taxon>
        <taxon>Spermatophyta</taxon>
        <taxon>Magnoliopsida</taxon>
        <taxon>eudicotyledons</taxon>
        <taxon>Gunneridae</taxon>
        <taxon>Pentapetalae</taxon>
        <taxon>rosids</taxon>
        <taxon>malvids</taxon>
        <taxon>Brassicales</taxon>
        <taxon>Brassicaceae</taxon>
        <taxon>Brassiceae</taxon>
        <taxon>Brassica</taxon>
    </lineage>
</organism>
<name>A0A8S9PA21_BRACR</name>
<gene>
    <name evidence="2" type="ORF">F2Q69_00006850</name>
</gene>
<dbReference type="Proteomes" id="UP000712600">
    <property type="component" value="Unassembled WGS sequence"/>
</dbReference>
<sequence>MVMTSEAEYRDLPAPSFEGEPVIPSKTATEKTPEPTTDDPPSDPLTRRSSGDPKVVEDSGGSPWILRSLWGPGGPSLDLGIMTGARRRSEDRIRTVREKYSMKILFQLPALRFLPPGSGFLPPGQGPFPRVWVPASSLWLPGRMKIYAHCSTSTTRHTGSGHDLQLISRVPPCSLKHIDTSCSLQHIDRSTICSGHVTSRTNDSYQLQSPVLPRLRAY</sequence>
<dbReference type="EMBL" id="QGKX02001521">
    <property type="protein sequence ID" value="KAF3513908.1"/>
    <property type="molecule type" value="Genomic_DNA"/>
</dbReference>
<evidence type="ECO:0000256" key="1">
    <source>
        <dbReference type="SAM" id="MobiDB-lite"/>
    </source>
</evidence>
<accession>A0A8S9PA21</accession>
<proteinExistence type="predicted"/>
<feature type="compositionally biased region" description="Basic and acidic residues" evidence="1">
    <location>
        <begin position="45"/>
        <end position="57"/>
    </location>
</feature>
<evidence type="ECO:0000313" key="2">
    <source>
        <dbReference type="EMBL" id="KAF3513908.1"/>
    </source>
</evidence>
<comment type="caution">
    <text evidence="2">The sequence shown here is derived from an EMBL/GenBank/DDBJ whole genome shotgun (WGS) entry which is preliminary data.</text>
</comment>
<feature type="region of interest" description="Disordered" evidence="1">
    <location>
        <begin position="1"/>
        <end position="60"/>
    </location>
</feature>
<dbReference type="AlphaFoldDB" id="A0A8S9PA21"/>
<reference evidence="2" key="1">
    <citation type="submission" date="2019-12" db="EMBL/GenBank/DDBJ databases">
        <title>Genome sequencing and annotation of Brassica cretica.</title>
        <authorList>
            <person name="Studholme D.J."/>
            <person name="Sarris P."/>
        </authorList>
    </citation>
    <scope>NUCLEOTIDE SEQUENCE</scope>
    <source>
        <strain evidence="2">PFS-109/04</strain>
        <tissue evidence="2">Leaf</tissue>
    </source>
</reference>
<protein>
    <submittedName>
        <fullName evidence="2">Uncharacterized protein</fullName>
    </submittedName>
</protein>